<dbReference type="InterPro" id="IPR001279">
    <property type="entry name" value="Metallo-B-lactamas"/>
</dbReference>
<dbReference type="EMBL" id="FTOE01000001">
    <property type="protein sequence ID" value="SIS41692.1"/>
    <property type="molecule type" value="Genomic_DNA"/>
</dbReference>
<feature type="domain" description="Metallo-beta-lactamase" evidence="1">
    <location>
        <begin position="60"/>
        <end position="208"/>
    </location>
</feature>
<organism evidence="2 3">
    <name type="scientific">Neptunomonas antarctica</name>
    <dbReference type="NCBI Taxonomy" id="619304"/>
    <lineage>
        <taxon>Bacteria</taxon>
        <taxon>Pseudomonadati</taxon>
        <taxon>Pseudomonadota</taxon>
        <taxon>Gammaproteobacteria</taxon>
        <taxon>Oceanospirillales</taxon>
        <taxon>Oceanospirillaceae</taxon>
        <taxon>Neptunomonas</taxon>
    </lineage>
</organism>
<evidence type="ECO:0000313" key="2">
    <source>
        <dbReference type="EMBL" id="SIS41692.1"/>
    </source>
</evidence>
<dbReference type="Gene3D" id="3.60.15.10">
    <property type="entry name" value="Ribonuclease Z/Hydroxyacylglutathione hydrolase-like"/>
    <property type="match status" value="1"/>
</dbReference>
<keyword evidence="3" id="KW-1185">Reference proteome</keyword>
<dbReference type="Pfam" id="PF12706">
    <property type="entry name" value="Lactamase_B_2"/>
    <property type="match status" value="1"/>
</dbReference>
<evidence type="ECO:0000259" key="1">
    <source>
        <dbReference type="Pfam" id="PF12706"/>
    </source>
</evidence>
<accession>A0A1N7IX55</accession>
<sequence length="252" mass="27810">MKPENEQISLLVLGVSGGAGHVYHGDCSSSFLILKNDEPLVLVDLGLGVIQALKYYVYSLPETVVITHNHTDHAGELPVVLRVEESLGRRLNIMAAAPVSERLQRHRMAEHAELYQPGELASWISPEPETCIPLVDDLSITFHAAQHSELCFGFVISRSNGTGKIPLIGYTGDSGYLPSLYEKISCCLVSIFDARPKGNQWHAGMEELDAFLNKCILKGHAYIIGHGVDVQNIPEHDRMMRPGQIIHIPEID</sequence>
<dbReference type="Proteomes" id="UP000185999">
    <property type="component" value="Unassembled WGS sequence"/>
</dbReference>
<dbReference type="RefSeq" id="WP_238377160.1">
    <property type="nucleotide sequence ID" value="NZ_FTOE01000001.1"/>
</dbReference>
<name>A0A1N7IX55_9GAMM</name>
<dbReference type="InterPro" id="IPR036866">
    <property type="entry name" value="RibonucZ/Hydroxyglut_hydro"/>
</dbReference>
<reference evidence="3" key="1">
    <citation type="submission" date="2017-01" db="EMBL/GenBank/DDBJ databases">
        <authorList>
            <person name="Varghese N."/>
            <person name="Submissions S."/>
        </authorList>
    </citation>
    <scope>NUCLEOTIDE SEQUENCE [LARGE SCALE GENOMIC DNA]</scope>
    <source>
        <strain evidence="3">DSM 22306</strain>
    </source>
</reference>
<protein>
    <submittedName>
        <fullName evidence="2">Ribonuclease BN, tRNA processing enzyme</fullName>
    </submittedName>
</protein>
<proteinExistence type="predicted"/>
<evidence type="ECO:0000313" key="3">
    <source>
        <dbReference type="Proteomes" id="UP000185999"/>
    </source>
</evidence>
<gene>
    <name evidence="2" type="ORF">SAMN05421760_101265</name>
</gene>
<dbReference type="AlphaFoldDB" id="A0A1N7IX55"/>
<dbReference type="SUPFAM" id="SSF56281">
    <property type="entry name" value="Metallo-hydrolase/oxidoreductase"/>
    <property type="match status" value="1"/>
</dbReference>